<keyword evidence="3 6" id="KW-0812">Transmembrane</keyword>
<evidence type="ECO:0000256" key="1">
    <source>
        <dbReference type="ARBA" id="ARBA00004651"/>
    </source>
</evidence>
<dbReference type="InterPro" id="IPR018383">
    <property type="entry name" value="UPF0324_pro"/>
</dbReference>
<feature type="transmembrane region" description="Helical" evidence="6">
    <location>
        <begin position="151"/>
        <end position="174"/>
    </location>
</feature>
<dbReference type="PANTHER" id="PTHR30106:SF1">
    <property type="entry name" value="UPF0324 MEMBRANE PROTEIN FN0533"/>
    <property type="match status" value="1"/>
</dbReference>
<name>A5YS67_9EURY</name>
<dbReference type="EMBL" id="EF583985">
    <property type="protein sequence ID" value="ABQ75824.1"/>
    <property type="molecule type" value="Genomic_DNA"/>
</dbReference>
<evidence type="ECO:0000256" key="5">
    <source>
        <dbReference type="ARBA" id="ARBA00023136"/>
    </source>
</evidence>
<dbReference type="AlphaFoldDB" id="A5YS67"/>
<feature type="transmembrane region" description="Helical" evidence="6">
    <location>
        <begin position="122"/>
        <end position="145"/>
    </location>
</feature>
<feature type="transmembrane region" description="Helical" evidence="6">
    <location>
        <begin position="68"/>
        <end position="85"/>
    </location>
</feature>
<feature type="transmembrane region" description="Helical" evidence="6">
    <location>
        <begin position="311"/>
        <end position="330"/>
    </location>
</feature>
<feature type="transmembrane region" description="Helical" evidence="6">
    <location>
        <begin position="213"/>
        <end position="235"/>
    </location>
</feature>
<feature type="transmembrane region" description="Helical" evidence="6">
    <location>
        <begin position="35"/>
        <end position="56"/>
    </location>
</feature>
<dbReference type="Pfam" id="PF03601">
    <property type="entry name" value="Cons_hypoth698"/>
    <property type="match status" value="1"/>
</dbReference>
<feature type="transmembrane region" description="Helical" evidence="6">
    <location>
        <begin position="247"/>
        <end position="265"/>
    </location>
</feature>
<evidence type="ECO:0008006" key="8">
    <source>
        <dbReference type="Google" id="ProtNLM"/>
    </source>
</evidence>
<dbReference type="PANTHER" id="PTHR30106">
    <property type="entry name" value="INNER MEMBRANE PROTEIN YEIH-RELATED"/>
    <property type="match status" value="1"/>
</dbReference>
<feature type="transmembrane region" description="Helical" evidence="6">
    <location>
        <begin position="336"/>
        <end position="361"/>
    </location>
</feature>
<proteinExistence type="predicted"/>
<keyword evidence="4 6" id="KW-1133">Transmembrane helix</keyword>
<dbReference type="GO" id="GO:0005886">
    <property type="term" value="C:plasma membrane"/>
    <property type="evidence" value="ECO:0007669"/>
    <property type="project" value="UniProtKB-SubCell"/>
</dbReference>
<feature type="transmembrane region" description="Helical" evidence="6">
    <location>
        <begin position="97"/>
        <end position="115"/>
    </location>
</feature>
<keyword evidence="5 6" id="KW-0472">Membrane</keyword>
<reference evidence="7" key="1">
    <citation type="journal article" date="2007" name="ISME J.">
        <title>Genomic plasticity in prokaryotes: the case of the square haloarchaeon.</title>
        <authorList>
            <person name="Cuadros-Orellana S."/>
            <person name="Martin-Cuadrado A.B."/>
            <person name="Legault B."/>
            <person name="D'Auria G."/>
            <person name="Zhaxybayeva O."/>
            <person name="Papke R.T."/>
            <person name="Rodriguez-Valera F."/>
        </authorList>
    </citation>
    <scope>NUCLEOTIDE SEQUENCE</scope>
</reference>
<evidence type="ECO:0000256" key="3">
    <source>
        <dbReference type="ARBA" id="ARBA00022692"/>
    </source>
</evidence>
<evidence type="ECO:0000256" key="2">
    <source>
        <dbReference type="ARBA" id="ARBA00022475"/>
    </source>
</evidence>
<keyword evidence="2" id="KW-1003">Cell membrane</keyword>
<accession>A5YS67</accession>
<evidence type="ECO:0000256" key="6">
    <source>
        <dbReference type="SAM" id="Phobius"/>
    </source>
</evidence>
<feature type="transmembrane region" description="Helical" evidence="6">
    <location>
        <begin position="285"/>
        <end position="304"/>
    </location>
</feature>
<comment type="subcellular location">
    <subcellularLocation>
        <location evidence="1">Cell membrane</location>
        <topology evidence="1">Multi-pass membrane protein</topology>
    </subcellularLocation>
</comment>
<evidence type="ECO:0000313" key="7">
    <source>
        <dbReference type="EMBL" id="ABQ75824.1"/>
    </source>
</evidence>
<feature type="transmembrane region" description="Helical" evidence="6">
    <location>
        <begin position="181"/>
        <end position="201"/>
    </location>
</feature>
<organism evidence="7">
    <name type="scientific">uncultured haloarchaeon</name>
    <dbReference type="NCBI Taxonomy" id="160804"/>
    <lineage>
        <taxon>Archaea</taxon>
        <taxon>Methanobacteriati</taxon>
        <taxon>Methanobacteriota</taxon>
        <taxon>Stenosarchaea group</taxon>
        <taxon>Halobacteria</taxon>
        <taxon>Halobacteriales</taxon>
        <taxon>Halobacteriaceae</taxon>
        <taxon>environmental samples</taxon>
    </lineage>
</organism>
<evidence type="ECO:0000256" key="4">
    <source>
        <dbReference type="ARBA" id="ARBA00022989"/>
    </source>
</evidence>
<protein>
    <recommendedName>
        <fullName evidence="8">Sulfate exporter family transporter</fullName>
    </recommendedName>
</protein>
<sequence>MVNQPLDVAGLRLAGTVRWSGYSCLDQFDSCYCPMIHELSEVTPGIIFLFLGAVIARGMSSVVGLNELLLAIGIGITFTHTVGIPQRGRAGIKTHKIWLAAGIVLLGASLTISDISEIGTEVLILLAGVVLFTLTAVELIARYLTDVTERFGSLLAAGTGICGVSAVVAVGGAVRARKTQIVYAAGVVLLMDAITIIVYPIVGSIFDLSDVVFGVWTGISMLSTGPAIAVGFAYSETAGQWATITKLGRNALIGVVALGYAAVYTRSQADSSLSLSVIWANFPKFVFGFLILVILASAGLFAPAQQESISNAVDWLFLCAFVGLGTEIQIKDLQEAGVIPVAIVFVVMCLTSAVSLSMAVLMF</sequence>